<dbReference type="AlphaFoldDB" id="A0A7C3J4Z0"/>
<proteinExistence type="predicted"/>
<feature type="transmembrane region" description="Helical" evidence="1">
    <location>
        <begin position="120"/>
        <end position="144"/>
    </location>
</feature>
<keyword evidence="1" id="KW-0812">Transmembrane</keyword>
<dbReference type="Gene3D" id="1.10.1760.20">
    <property type="match status" value="1"/>
</dbReference>
<name>A0A7C3J4Z0_9CREN</name>
<feature type="transmembrane region" description="Helical" evidence="1">
    <location>
        <begin position="37"/>
        <end position="55"/>
    </location>
</feature>
<comment type="caution">
    <text evidence="2">The sequence shown here is derived from an EMBL/GenBank/DDBJ whole genome shotgun (WGS) entry which is preliminary data.</text>
</comment>
<sequence>MSRADSKAFKISLVASMIALTAIFELINRALPLRVPWGMSIDFVALPIIITFFLIGTRYSIIVALGMYGMLLVIGFAGFVGGTMKFVATVPMVLVFGGLALTPLKNKDDPSLTFKSIPKFLFASALAIIARCGAACVMNYYWAIPLFFSVPVEQLIDSMFFGSIWGFIAFISSMNLTQGIIDLGVAWAIVFGVGSIRRLVSSRL</sequence>
<evidence type="ECO:0000256" key="1">
    <source>
        <dbReference type="SAM" id="Phobius"/>
    </source>
</evidence>
<feature type="transmembrane region" description="Helical" evidence="1">
    <location>
        <begin position="164"/>
        <end position="193"/>
    </location>
</feature>
<protein>
    <recommendedName>
        <fullName evidence="3">ECF transporter S component</fullName>
    </recommendedName>
</protein>
<gene>
    <name evidence="2" type="ORF">ENS19_07790</name>
</gene>
<accession>A0A7C3J4Z0</accession>
<keyword evidence="1" id="KW-1133">Transmembrane helix</keyword>
<evidence type="ECO:0000313" key="2">
    <source>
        <dbReference type="EMBL" id="HFK21158.1"/>
    </source>
</evidence>
<dbReference type="EMBL" id="DSTX01000013">
    <property type="protein sequence ID" value="HFK21158.1"/>
    <property type="molecule type" value="Genomic_DNA"/>
</dbReference>
<reference evidence="2" key="1">
    <citation type="journal article" date="2020" name="mSystems">
        <title>Genome- and Community-Level Interaction Insights into Carbon Utilization and Element Cycling Functions of Hydrothermarchaeota in Hydrothermal Sediment.</title>
        <authorList>
            <person name="Zhou Z."/>
            <person name="Liu Y."/>
            <person name="Xu W."/>
            <person name="Pan J."/>
            <person name="Luo Z.H."/>
            <person name="Li M."/>
        </authorList>
    </citation>
    <scope>NUCLEOTIDE SEQUENCE [LARGE SCALE GENOMIC DNA]</scope>
    <source>
        <strain evidence="2">SpSt-468</strain>
    </source>
</reference>
<feature type="transmembrane region" description="Helical" evidence="1">
    <location>
        <begin position="12"/>
        <end position="31"/>
    </location>
</feature>
<organism evidence="2">
    <name type="scientific">Candidatus Methanomethylicus mesodigestus</name>
    <dbReference type="NCBI Taxonomy" id="1867258"/>
    <lineage>
        <taxon>Archaea</taxon>
        <taxon>Thermoproteota</taxon>
        <taxon>Methanosuratincolia</taxon>
        <taxon>Candidatus Methanomethylicales</taxon>
        <taxon>Candidatus Methanomethylicaceae</taxon>
        <taxon>Candidatus Methanomethylicus</taxon>
    </lineage>
</organism>
<keyword evidence="1" id="KW-0472">Membrane</keyword>
<evidence type="ECO:0008006" key="3">
    <source>
        <dbReference type="Google" id="ProtNLM"/>
    </source>
</evidence>